<evidence type="ECO:0000313" key="3">
    <source>
        <dbReference type="Proteomes" id="UP000070168"/>
    </source>
</evidence>
<reference evidence="2 3" key="1">
    <citation type="journal article" date="2016" name="BMC Genomics">
        <title>Genome sequencing and secondary metabolism of the postharvest pathogen Penicillium griseofulvum.</title>
        <authorList>
            <person name="Banani H."/>
            <person name="Marcet-Houben M."/>
            <person name="Ballester A.R."/>
            <person name="Abbruscato P."/>
            <person name="Gonzalez-Candelas L."/>
            <person name="Gabaldon T."/>
            <person name="Spadaro D."/>
        </authorList>
    </citation>
    <scope>NUCLEOTIDE SEQUENCE [LARGE SCALE GENOMIC DNA]</scope>
    <source>
        <strain evidence="2 3">PG3</strain>
    </source>
</reference>
<proteinExistence type="predicted"/>
<gene>
    <name evidence="2" type="ORF">PGRI_093950</name>
</gene>
<dbReference type="STRING" id="5078.A0A135LQZ6"/>
<evidence type="ECO:0000256" key="1">
    <source>
        <dbReference type="SAM" id="MobiDB-lite"/>
    </source>
</evidence>
<feature type="compositionally biased region" description="Polar residues" evidence="1">
    <location>
        <begin position="1"/>
        <end position="10"/>
    </location>
</feature>
<organism evidence="2 3">
    <name type="scientific">Penicillium patulum</name>
    <name type="common">Penicillium griseofulvum</name>
    <dbReference type="NCBI Taxonomy" id="5078"/>
    <lineage>
        <taxon>Eukaryota</taxon>
        <taxon>Fungi</taxon>
        <taxon>Dikarya</taxon>
        <taxon>Ascomycota</taxon>
        <taxon>Pezizomycotina</taxon>
        <taxon>Eurotiomycetes</taxon>
        <taxon>Eurotiomycetidae</taxon>
        <taxon>Eurotiales</taxon>
        <taxon>Aspergillaceae</taxon>
        <taxon>Penicillium</taxon>
    </lineage>
</organism>
<protein>
    <submittedName>
        <fullName evidence="2">Uncharacterized protein</fullName>
    </submittedName>
</protein>
<comment type="caution">
    <text evidence="2">The sequence shown here is derived from an EMBL/GenBank/DDBJ whole genome shotgun (WGS) entry which is preliminary data.</text>
</comment>
<dbReference type="EMBL" id="LHQR01000030">
    <property type="protein sequence ID" value="KXG51383.1"/>
    <property type="molecule type" value="Genomic_DNA"/>
</dbReference>
<dbReference type="AlphaFoldDB" id="A0A135LQZ6"/>
<keyword evidence="3" id="KW-1185">Reference proteome</keyword>
<sequence length="149" mass="16767">MTPHQRSSRFQADFDQHGDIPTQQVPLDPPMIIWANGLPWFPIYKAFYVLYGSWNRASYLVGRKYRLSISEFYLGAALAPPEAVHASLEDSLIRLTLRAFDSITYPAPNLTQGPLDLIHVTTISWGENKVPSSRHALYISEPGISEHSA</sequence>
<dbReference type="RefSeq" id="XP_040649919.1">
    <property type="nucleotide sequence ID" value="XM_040797108.1"/>
</dbReference>
<accession>A0A135LQZ6</accession>
<dbReference type="OrthoDB" id="4360842at2759"/>
<dbReference type="Proteomes" id="UP000070168">
    <property type="component" value="Unassembled WGS sequence"/>
</dbReference>
<feature type="region of interest" description="Disordered" evidence="1">
    <location>
        <begin position="1"/>
        <end position="23"/>
    </location>
</feature>
<name>A0A135LQZ6_PENPA</name>
<evidence type="ECO:0000313" key="2">
    <source>
        <dbReference type="EMBL" id="KXG51383.1"/>
    </source>
</evidence>
<dbReference type="GeneID" id="63712408"/>